<sequence length="196" mass="22511">MSRDYRINTFGLTEEQNALVEDNIPTRDYEVFDTDAPTDLIAINCEVLIIYAPEMDQDSIGMIFDYYSQVNGCTDETVIWLGEPKPPKELQKFFKCYDSFDAITDKLKYLLLTAHSKSKKAHEYSEKLVNGLKILALIRSHPGISTQKLAELTELPLRSVQRYIAALQATGEWIEYDRSLRGWKLFHGISMLYGEV</sequence>
<evidence type="ECO:0000313" key="1">
    <source>
        <dbReference type="EMBL" id="MBC8569782.1"/>
    </source>
</evidence>
<dbReference type="RefSeq" id="WP_262396870.1">
    <property type="nucleotide sequence ID" value="NZ_JACRTC010000001.1"/>
</dbReference>
<dbReference type="AlphaFoldDB" id="A0A926E9G7"/>
<keyword evidence="2" id="KW-1185">Reference proteome</keyword>
<protein>
    <submittedName>
        <fullName evidence="1">Winged helix-turn-helix transcriptional regulator</fullName>
    </submittedName>
</protein>
<dbReference type="Pfam" id="PF13412">
    <property type="entry name" value="HTH_24"/>
    <property type="match status" value="1"/>
</dbReference>
<gene>
    <name evidence="1" type="ORF">H8709_02945</name>
</gene>
<dbReference type="InterPro" id="IPR036388">
    <property type="entry name" value="WH-like_DNA-bd_sf"/>
</dbReference>
<reference evidence="1" key="1">
    <citation type="submission" date="2020-08" db="EMBL/GenBank/DDBJ databases">
        <title>Genome public.</title>
        <authorList>
            <person name="Liu C."/>
            <person name="Sun Q."/>
        </authorList>
    </citation>
    <scope>NUCLEOTIDE SEQUENCE</scope>
    <source>
        <strain evidence="1">NSJ-54</strain>
    </source>
</reference>
<dbReference type="Gene3D" id="1.10.10.10">
    <property type="entry name" value="Winged helix-like DNA-binding domain superfamily/Winged helix DNA-binding domain"/>
    <property type="match status" value="1"/>
</dbReference>
<comment type="caution">
    <text evidence="1">The sequence shown here is derived from an EMBL/GenBank/DDBJ whole genome shotgun (WGS) entry which is preliminary data.</text>
</comment>
<name>A0A926E9G7_9FIRM</name>
<proteinExistence type="predicted"/>
<dbReference type="Proteomes" id="UP000660861">
    <property type="component" value="Unassembled WGS sequence"/>
</dbReference>
<organism evidence="1 2">
    <name type="scientific">Zongyangia hominis</name>
    <dbReference type="NCBI Taxonomy" id="2763677"/>
    <lineage>
        <taxon>Bacteria</taxon>
        <taxon>Bacillati</taxon>
        <taxon>Bacillota</taxon>
        <taxon>Clostridia</taxon>
        <taxon>Eubacteriales</taxon>
        <taxon>Oscillospiraceae</taxon>
        <taxon>Zongyangia</taxon>
    </lineage>
</organism>
<evidence type="ECO:0000313" key="2">
    <source>
        <dbReference type="Proteomes" id="UP000660861"/>
    </source>
</evidence>
<dbReference type="EMBL" id="JACRTC010000001">
    <property type="protein sequence ID" value="MBC8569782.1"/>
    <property type="molecule type" value="Genomic_DNA"/>
</dbReference>
<accession>A0A926E9G7</accession>